<evidence type="ECO:0000259" key="2">
    <source>
        <dbReference type="PROSITE" id="PS51782"/>
    </source>
</evidence>
<dbReference type="RefSeq" id="WP_055245250.1">
    <property type="nucleotide sequence ID" value="NZ_CAKNJW010000049.1"/>
</dbReference>
<dbReference type="SMART" id="SM00257">
    <property type="entry name" value="LysM"/>
    <property type="match status" value="1"/>
</dbReference>
<evidence type="ECO:0000313" key="3">
    <source>
        <dbReference type="EMBL" id="CUP80084.1"/>
    </source>
</evidence>
<evidence type="ECO:0000313" key="4">
    <source>
        <dbReference type="Proteomes" id="UP000095765"/>
    </source>
</evidence>
<reference evidence="3 4" key="1">
    <citation type="submission" date="2015-09" db="EMBL/GenBank/DDBJ databases">
        <authorList>
            <consortium name="Pathogen Informatics"/>
        </authorList>
    </citation>
    <scope>NUCLEOTIDE SEQUENCE [LARGE SCALE GENOMIC DNA]</scope>
    <source>
        <strain evidence="3 4">2789STDY5834939</strain>
    </source>
</reference>
<dbReference type="PANTHER" id="PTHR34700">
    <property type="entry name" value="POTASSIUM BINDING PROTEIN KBP"/>
    <property type="match status" value="1"/>
</dbReference>
<dbReference type="InterPro" id="IPR052196">
    <property type="entry name" value="Bact_Kbp"/>
</dbReference>
<sequence length="225" mass="24959">MPYTFYLDGVQLPVTPGKLQAQIGNQNKTYSLISGDEINVLKTPGLMELSFDMRLPQISYPFARDDDAAPYIDRLETLKERRKPFRLIITRTLPGGRMLFDTNMRVSLEDYTLKEDADEGFDVIASLKLKEYRPYGTKTIPVPDDLLAPPDSGAPRPGDSPPAAGTHTVVAGDCLWNIAQRYLGDGSRYLEVYSLNQSVIDKGNEGTGNPKYTIYPGQVLKLPAA</sequence>
<dbReference type="EMBL" id="CZBE01000012">
    <property type="protein sequence ID" value="CUP80084.1"/>
    <property type="molecule type" value="Genomic_DNA"/>
</dbReference>
<gene>
    <name evidence="3" type="ORF">ERS852551_02001</name>
</gene>
<evidence type="ECO:0000256" key="1">
    <source>
        <dbReference type="SAM" id="MobiDB-lite"/>
    </source>
</evidence>
<dbReference type="Pfam" id="PF01476">
    <property type="entry name" value="LysM"/>
    <property type="match status" value="1"/>
</dbReference>
<dbReference type="InterPro" id="IPR018392">
    <property type="entry name" value="LysM"/>
</dbReference>
<dbReference type="Proteomes" id="UP000095765">
    <property type="component" value="Unassembled WGS sequence"/>
</dbReference>
<protein>
    <submittedName>
        <fullName evidence="3">LysM domain/BON superfamily protein</fullName>
    </submittedName>
</protein>
<dbReference type="SUPFAM" id="SSF54106">
    <property type="entry name" value="LysM domain"/>
    <property type="match status" value="1"/>
</dbReference>
<proteinExistence type="predicted"/>
<feature type="region of interest" description="Disordered" evidence="1">
    <location>
        <begin position="143"/>
        <end position="166"/>
    </location>
</feature>
<dbReference type="CDD" id="cd00118">
    <property type="entry name" value="LysM"/>
    <property type="match status" value="1"/>
</dbReference>
<organism evidence="3 4">
    <name type="scientific">Anaerotruncus colihominis</name>
    <dbReference type="NCBI Taxonomy" id="169435"/>
    <lineage>
        <taxon>Bacteria</taxon>
        <taxon>Bacillati</taxon>
        <taxon>Bacillota</taxon>
        <taxon>Clostridia</taxon>
        <taxon>Eubacteriales</taxon>
        <taxon>Oscillospiraceae</taxon>
        <taxon>Anaerotruncus</taxon>
    </lineage>
</organism>
<dbReference type="PROSITE" id="PS51782">
    <property type="entry name" value="LYSM"/>
    <property type="match status" value="1"/>
</dbReference>
<dbReference type="OrthoDB" id="9800780at2"/>
<dbReference type="AlphaFoldDB" id="A0A174R3S6"/>
<dbReference type="Gene3D" id="3.10.350.10">
    <property type="entry name" value="LysM domain"/>
    <property type="match status" value="1"/>
</dbReference>
<dbReference type="GeneID" id="72463973"/>
<accession>A0A174R3S6</accession>
<name>A0A174R3S6_9FIRM</name>
<feature type="domain" description="LysM" evidence="2">
    <location>
        <begin position="165"/>
        <end position="222"/>
    </location>
</feature>
<dbReference type="InterPro" id="IPR036779">
    <property type="entry name" value="LysM_dom_sf"/>
</dbReference>
<dbReference type="PANTHER" id="PTHR34700:SF4">
    <property type="entry name" value="PHAGE-LIKE ELEMENT PBSX PROTEIN XKDP"/>
    <property type="match status" value="1"/>
</dbReference>